<name>A0A1G2GSK0_9BACT</name>
<dbReference type="AlphaFoldDB" id="A0A1G2GSK0"/>
<dbReference type="STRING" id="1802126.A3B25_03340"/>
<evidence type="ECO:0000256" key="1">
    <source>
        <dbReference type="SAM" id="Phobius"/>
    </source>
</evidence>
<keyword evidence="1" id="KW-0472">Membrane</keyword>
<keyword evidence="1" id="KW-0812">Transmembrane</keyword>
<sequence length="211" mass="23812">MNRSSKIVYASIGTLLVLSVAIYGNFLPLRKSQILIYALRNLNESKSLEEFKNNLAVPLGFPSPIGQEETVRNVANIVVNVVQQTDKPEDISYAINFIEGYYKPIIDRGVGMSFEQNIYILGTLNELAFMKTKEVKYLSAAHDYFEQGLLLGPKRPQFLYGMFDVYRIEGNIAGVQAVAQQILAQWPRDERVKSAFADFMKKVSSSTVEKK</sequence>
<organism evidence="2 3">
    <name type="scientific">Candidatus Ryanbacteria bacterium RIFCSPLOWO2_01_FULL_48_26</name>
    <dbReference type="NCBI Taxonomy" id="1802126"/>
    <lineage>
        <taxon>Bacteria</taxon>
        <taxon>Candidatus Ryaniibacteriota</taxon>
    </lineage>
</organism>
<evidence type="ECO:0000313" key="3">
    <source>
        <dbReference type="Proteomes" id="UP000179106"/>
    </source>
</evidence>
<keyword evidence="1" id="KW-1133">Transmembrane helix</keyword>
<protein>
    <recommendedName>
        <fullName evidence="4">Tetratricopeptide repeat-like domain-containing protein</fullName>
    </recommendedName>
</protein>
<accession>A0A1G2GSK0</accession>
<proteinExistence type="predicted"/>
<gene>
    <name evidence="2" type="ORF">A3B25_03340</name>
</gene>
<reference evidence="2 3" key="1">
    <citation type="journal article" date="2016" name="Nat. Commun.">
        <title>Thousands of microbial genomes shed light on interconnected biogeochemical processes in an aquifer system.</title>
        <authorList>
            <person name="Anantharaman K."/>
            <person name="Brown C.T."/>
            <person name="Hug L.A."/>
            <person name="Sharon I."/>
            <person name="Castelle C.J."/>
            <person name="Probst A.J."/>
            <person name="Thomas B.C."/>
            <person name="Singh A."/>
            <person name="Wilkins M.J."/>
            <person name="Karaoz U."/>
            <person name="Brodie E.L."/>
            <person name="Williams K.H."/>
            <person name="Hubbard S.S."/>
            <person name="Banfield J.F."/>
        </authorList>
    </citation>
    <scope>NUCLEOTIDE SEQUENCE [LARGE SCALE GENOMIC DNA]</scope>
</reference>
<dbReference type="EMBL" id="MHNW01000029">
    <property type="protein sequence ID" value="OGZ53144.1"/>
    <property type="molecule type" value="Genomic_DNA"/>
</dbReference>
<feature type="transmembrane region" description="Helical" evidence="1">
    <location>
        <begin position="7"/>
        <end position="26"/>
    </location>
</feature>
<evidence type="ECO:0008006" key="4">
    <source>
        <dbReference type="Google" id="ProtNLM"/>
    </source>
</evidence>
<comment type="caution">
    <text evidence="2">The sequence shown here is derived from an EMBL/GenBank/DDBJ whole genome shotgun (WGS) entry which is preliminary data.</text>
</comment>
<evidence type="ECO:0000313" key="2">
    <source>
        <dbReference type="EMBL" id="OGZ53144.1"/>
    </source>
</evidence>
<dbReference type="Proteomes" id="UP000179106">
    <property type="component" value="Unassembled WGS sequence"/>
</dbReference>